<dbReference type="PANTHER" id="PTHR47738:SF1">
    <property type="entry name" value="NITROGEN REGULATORY PROTEIN"/>
    <property type="match status" value="1"/>
</dbReference>
<dbReference type="InterPro" id="IPR016152">
    <property type="entry name" value="PTrfase/Anion_transptr"/>
</dbReference>
<sequence length="298" mass="32788">MEVNFGYLLKTLRIEAGIGLRELSRSIDISPSYLSMIENGQQPPPTAARIAQIEQALSLPKGYLFSLAQDLDPDLVSYIQAVPEVRDFLYVAKEKGMRSSDFTRLSGLVSAYGLEGLNLIIGKMTASNGEEIGSRGQNHGVLGPFLWPFLTEKLIFDLTGVEEKSTFLEYAVERLAEQVEGLDAGKILGDLLQREKAASTGIGHGIAVPHAYSTGLEGMIVALFRVPEGLDFGSIDEKPVRLVFILAGPRSDELLHLKLLARIARLFSHNSIYERILKAPAHKEVLSIFRSAEMCLPY</sequence>
<dbReference type="SUPFAM" id="SSF55804">
    <property type="entry name" value="Phoshotransferase/anion transport protein"/>
    <property type="match status" value="1"/>
</dbReference>
<dbReference type="Pfam" id="PF12844">
    <property type="entry name" value="HTH_19"/>
    <property type="match status" value="1"/>
</dbReference>
<dbReference type="Gene3D" id="1.10.260.40">
    <property type="entry name" value="lambda repressor-like DNA-binding domains"/>
    <property type="match status" value="1"/>
</dbReference>
<feature type="domain" description="PTS EIIA type-2" evidence="2">
    <location>
        <begin position="148"/>
        <end position="292"/>
    </location>
</feature>
<feature type="domain" description="HTH cro/C1-type" evidence="1">
    <location>
        <begin position="9"/>
        <end position="64"/>
    </location>
</feature>
<dbReference type="InterPro" id="IPR001387">
    <property type="entry name" value="Cro/C1-type_HTH"/>
</dbReference>
<dbReference type="InterPro" id="IPR051541">
    <property type="entry name" value="PTS_SugarTrans_NitroReg"/>
</dbReference>
<comment type="caution">
    <text evidence="3">The sequence shown here is derived from an EMBL/GenBank/DDBJ whole genome shotgun (WGS) entry which is preliminary data.</text>
</comment>
<gene>
    <name evidence="3" type="ORF">C4520_00815</name>
</gene>
<organism evidence="3 4">
    <name type="scientific">Abyssobacteria bacterium (strain SURF_5)</name>
    <dbReference type="NCBI Taxonomy" id="2093360"/>
    <lineage>
        <taxon>Bacteria</taxon>
        <taxon>Pseudomonadati</taxon>
        <taxon>Candidatus Hydrogenedentota</taxon>
        <taxon>Candidatus Abyssobacteria</taxon>
    </lineage>
</organism>
<dbReference type="PROSITE" id="PS51094">
    <property type="entry name" value="PTS_EIIA_TYPE_2"/>
    <property type="match status" value="1"/>
</dbReference>
<dbReference type="GO" id="GO:0030295">
    <property type="term" value="F:protein kinase activator activity"/>
    <property type="evidence" value="ECO:0007669"/>
    <property type="project" value="TreeGrafter"/>
</dbReference>
<dbReference type="PROSITE" id="PS50943">
    <property type="entry name" value="HTH_CROC1"/>
    <property type="match status" value="1"/>
</dbReference>
<dbReference type="Gene3D" id="3.40.930.10">
    <property type="entry name" value="Mannitol-specific EII, Chain A"/>
    <property type="match status" value="1"/>
</dbReference>
<dbReference type="GO" id="GO:0003677">
    <property type="term" value="F:DNA binding"/>
    <property type="evidence" value="ECO:0007669"/>
    <property type="project" value="InterPro"/>
</dbReference>
<dbReference type="InterPro" id="IPR002178">
    <property type="entry name" value="PTS_EIIA_type-2_dom"/>
</dbReference>
<evidence type="ECO:0000259" key="2">
    <source>
        <dbReference type="PROSITE" id="PS51094"/>
    </source>
</evidence>
<dbReference type="Pfam" id="PF00359">
    <property type="entry name" value="PTS_EIIA_2"/>
    <property type="match status" value="1"/>
</dbReference>
<dbReference type="CDD" id="cd00211">
    <property type="entry name" value="PTS_IIA_fru"/>
    <property type="match status" value="1"/>
</dbReference>
<dbReference type="CDD" id="cd00093">
    <property type="entry name" value="HTH_XRE"/>
    <property type="match status" value="1"/>
</dbReference>
<protein>
    <submittedName>
        <fullName evidence="3">Helix-turn-helix domain-containing protein</fullName>
    </submittedName>
</protein>
<dbReference type="SUPFAM" id="SSF47413">
    <property type="entry name" value="lambda repressor-like DNA-binding domains"/>
    <property type="match status" value="1"/>
</dbReference>
<dbReference type="PANTHER" id="PTHR47738">
    <property type="entry name" value="PTS SYSTEM FRUCTOSE-LIKE EIIA COMPONENT-RELATED"/>
    <property type="match status" value="1"/>
</dbReference>
<evidence type="ECO:0000313" key="4">
    <source>
        <dbReference type="Proteomes" id="UP000265882"/>
    </source>
</evidence>
<dbReference type="InterPro" id="IPR010982">
    <property type="entry name" value="Lambda_DNA-bd_dom_sf"/>
</dbReference>
<evidence type="ECO:0000259" key="1">
    <source>
        <dbReference type="PROSITE" id="PS50943"/>
    </source>
</evidence>
<dbReference type="PROSITE" id="PS00372">
    <property type="entry name" value="PTS_EIIA_TYPE_2_HIS"/>
    <property type="match status" value="1"/>
</dbReference>
<evidence type="ECO:0000313" key="3">
    <source>
        <dbReference type="EMBL" id="RJP26286.1"/>
    </source>
</evidence>
<dbReference type="EMBL" id="QZKU01000010">
    <property type="protein sequence ID" value="RJP26286.1"/>
    <property type="molecule type" value="Genomic_DNA"/>
</dbReference>
<accession>A0A3A4P718</accession>
<name>A0A3A4P718_ABYX5</name>
<dbReference type="Proteomes" id="UP000265882">
    <property type="component" value="Unassembled WGS sequence"/>
</dbReference>
<dbReference type="AlphaFoldDB" id="A0A3A4P718"/>
<reference evidence="3 4" key="1">
    <citation type="journal article" date="2017" name="ISME J.">
        <title>Energy and carbon metabolisms in a deep terrestrial subsurface fluid microbial community.</title>
        <authorList>
            <person name="Momper L."/>
            <person name="Jungbluth S.P."/>
            <person name="Lee M.D."/>
            <person name="Amend J.P."/>
        </authorList>
    </citation>
    <scope>NUCLEOTIDE SEQUENCE [LARGE SCALE GENOMIC DNA]</scope>
    <source>
        <strain evidence="3">SURF_5</strain>
    </source>
</reference>
<proteinExistence type="predicted"/>
<dbReference type="SMART" id="SM00530">
    <property type="entry name" value="HTH_XRE"/>
    <property type="match status" value="1"/>
</dbReference>